<dbReference type="InterPro" id="IPR005807">
    <property type="entry name" value="SecE_bac"/>
</dbReference>
<comment type="subcellular location">
    <subcellularLocation>
        <location evidence="1">Membrane</location>
    </subcellularLocation>
</comment>
<dbReference type="GO" id="GO:0009306">
    <property type="term" value="P:protein secretion"/>
    <property type="evidence" value="ECO:0007669"/>
    <property type="project" value="InterPro"/>
</dbReference>
<keyword evidence="4" id="KW-0653">Protein transport</keyword>
<keyword evidence="5 9" id="KW-1133">Transmembrane helix</keyword>
<dbReference type="GO" id="GO:0006886">
    <property type="term" value="P:intracellular protein transport"/>
    <property type="evidence" value="ECO:0007669"/>
    <property type="project" value="InterPro"/>
</dbReference>
<evidence type="ECO:0000256" key="6">
    <source>
        <dbReference type="ARBA" id="ARBA00023010"/>
    </source>
</evidence>
<dbReference type="GO" id="GO:0006605">
    <property type="term" value="P:protein targeting"/>
    <property type="evidence" value="ECO:0007669"/>
    <property type="project" value="InterPro"/>
</dbReference>
<dbReference type="AlphaFoldDB" id="K2FDX9"/>
<feature type="compositionally biased region" description="Polar residues" evidence="8">
    <location>
        <begin position="67"/>
        <end position="77"/>
    </location>
</feature>
<evidence type="ECO:0000256" key="5">
    <source>
        <dbReference type="ARBA" id="ARBA00022989"/>
    </source>
</evidence>
<keyword evidence="3 9" id="KW-0812">Transmembrane</keyword>
<evidence type="ECO:0008006" key="11">
    <source>
        <dbReference type="Google" id="ProtNLM"/>
    </source>
</evidence>
<evidence type="ECO:0000313" key="10">
    <source>
        <dbReference type="EMBL" id="EKE29346.1"/>
    </source>
</evidence>
<comment type="caution">
    <text evidence="10">The sequence shown here is derived from an EMBL/GenBank/DDBJ whole genome shotgun (WGS) entry which is preliminary data.</text>
</comment>
<organism evidence="10">
    <name type="scientific">uncultured bacterium</name>
    <name type="common">gcode 4</name>
    <dbReference type="NCBI Taxonomy" id="1234023"/>
    <lineage>
        <taxon>Bacteria</taxon>
        <taxon>environmental samples</taxon>
    </lineage>
</organism>
<keyword evidence="6" id="KW-0811">Translocation</keyword>
<name>K2FDX9_9BACT</name>
<dbReference type="InterPro" id="IPR001901">
    <property type="entry name" value="Translocase_SecE/Sec61-g"/>
</dbReference>
<dbReference type="InterPro" id="IPR038379">
    <property type="entry name" value="SecE_sf"/>
</dbReference>
<feature type="region of interest" description="Disordered" evidence="8">
    <location>
        <begin position="67"/>
        <end position="99"/>
    </location>
</feature>
<dbReference type="GO" id="GO:0008320">
    <property type="term" value="F:protein transmembrane transporter activity"/>
    <property type="evidence" value="ECO:0007669"/>
    <property type="project" value="InterPro"/>
</dbReference>
<evidence type="ECO:0000256" key="8">
    <source>
        <dbReference type="SAM" id="MobiDB-lite"/>
    </source>
</evidence>
<sequence>MFKFLKESIKEFDHVVWPTNKETKKYFTTVVSLITALTLFLFVVWTAFSLGLFGLWELVRTPKAVETNTPTTNQAPQFASGADLKLNPTDTAAPAPKTK</sequence>
<keyword evidence="2" id="KW-0813">Transport</keyword>
<dbReference type="NCBIfam" id="TIGR00964">
    <property type="entry name" value="secE_bact"/>
    <property type="match status" value="1"/>
</dbReference>
<accession>K2FDX9</accession>
<dbReference type="Pfam" id="PF00584">
    <property type="entry name" value="SecE"/>
    <property type="match status" value="1"/>
</dbReference>
<keyword evidence="7 9" id="KW-0472">Membrane</keyword>
<evidence type="ECO:0000256" key="3">
    <source>
        <dbReference type="ARBA" id="ARBA00022692"/>
    </source>
</evidence>
<dbReference type="Gene3D" id="1.20.5.1030">
    <property type="entry name" value="Preprotein translocase secy subunit"/>
    <property type="match status" value="1"/>
</dbReference>
<gene>
    <name evidence="10" type="ORF">ACD_2C00187G0003</name>
</gene>
<evidence type="ECO:0000256" key="2">
    <source>
        <dbReference type="ARBA" id="ARBA00022448"/>
    </source>
</evidence>
<evidence type="ECO:0000256" key="1">
    <source>
        <dbReference type="ARBA" id="ARBA00004370"/>
    </source>
</evidence>
<proteinExistence type="predicted"/>
<protein>
    <recommendedName>
        <fullName evidence="11">Protein translocase subunit SecE</fullName>
    </recommendedName>
</protein>
<dbReference type="GO" id="GO:0016020">
    <property type="term" value="C:membrane"/>
    <property type="evidence" value="ECO:0007669"/>
    <property type="project" value="UniProtKB-SubCell"/>
</dbReference>
<evidence type="ECO:0000256" key="4">
    <source>
        <dbReference type="ARBA" id="ARBA00022927"/>
    </source>
</evidence>
<evidence type="ECO:0000256" key="9">
    <source>
        <dbReference type="SAM" id="Phobius"/>
    </source>
</evidence>
<reference evidence="10" key="1">
    <citation type="journal article" date="2012" name="Science">
        <title>Fermentation, hydrogen, and sulfur metabolism in multiple uncultivated bacterial phyla.</title>
        <authorList>
            <person name="Wrighton K.C."/>
            <person name="Thomas B.C."/>
            <person name="Sharon I."/>
            <person name="Miller C.S."/>
            <person name="Castelle C.J."/>
            <person name="VerBerkmoes N.C."/>
            <person name="Wilkins M.J."/>
            <person name="Hettich R.L."/>
            <person name="Lipton M.S."/>
            <person name="Williams K.H."/>
            <person name="Long P.E."/>
            <person name="Banfield J.F."/>
        </authorList>
    </citation>
    <scope>NUCLEOTIDE SEQUENCE [LARGE SCALE GENOMIC DNA]</scope>
</reference>
<evidence type="ECO:0000256" key="7">
    <source>
        <dbReference type="ARBA" id="ARBA00023136"/>
    </source>
</evidence>
<feature type="transmembrane region" description="Helical" evidence="9">
    <location>
        <begin position="26"/>
        <end position="53"/>
    </location>
</feature>
<dbReference type="EMBL" id="AMFJ01000187">
    <property type="protein sequence ID" value="EKE29346.1"/>
    <property type="molecule type" value="Genomic_DNA"/>
</dbReference>